<reference evidence="3 4" key="1">
    <citation type="journal article" date="2019" name="Int. J. Syst. Evol. Microbiol.">
        <title>The Global Catalogue of Microorganisms (GCM) 10K type strain sequencing project: providing services to taxonomists for standard genome sequencing and annotation.</title>
        <authorList>
            <consortium name="The Broad Institute Genomics Platform"/>
            <consortium name="The Broad Institute Genome Sequencing Center for Infectious Disease"/>
            <person name="Wu L."/>
            <person name="Ma J."/>
        </authorList>
    </citation>
    <scope>NUCLEOTIDE SEQUENCE [LARGE SCALE GENOMIC DNA]</scope>
    <source>
        <strain evidence="3 4">JCM 11445</strain>
    </source>
</reference>
<dbReference type="PRINTS" id="PR00412">
    <property type="entry name" value="EPOXHYDRLASE"/>
</dbReference>
<dbReference type="EMBL" id="BAAAIE010000024">
    <property type="protein sequence ID" value="GAA0981939.1"/>
    <property type="molecule type" value="Genomic_DNA"/>
</dbReference>
<evidence type="ECO:0000313" key="4">
    <source>
        <dbReference type="Proteomes" id="UP001500033"/>
    </source>
</evidence>
<evidence type="ECO:0000313" key="3">
    <source>
        <dbReference type="EMBL" id="GAA0981939.1"/>
    </source>
</evidence>
<dbReference type="Proteomes" id="UP001500033">
    <property type="component" value="Unassembled WGS sequence"/>
</dbReference>
<protein>
    <recommendedName>
        <fullName evidence="5">Epoxide hydrolase</fullName>
    </recommendedName>
</protein>
<keyword evidence="2" id="KW-0378">Hydrolase</keyword>
<name>A0ABN1SB36_9ACTN</name>
<comment type="caution">
    <text evidence="3">The sequence shown here is derived from an EMBL/GenBank/DDBJ whole genome shotgun (WGS) entry which is preliminary data.</text>
</comment>
<dbReference type="InterPro" id="IPR029058">
    <property type="entry name" value="AB_hydrolase_fold"/>
</dbReference>
<sequence>MPCSPPGRSSARLYKESARTWGEAEVSRVPTGFAVFPHDITLPVKAFAEELDHIVHSTEMNRGGHFAAMEEPDLLTTDIRTFARTLTTRPTGAS</sequence>
<evidence type="ECO:0008006" key="5">
    <source>
        <dbReference type="Google" id="ProtNLM"/>
    </source>
</evidence>
<proteinExistence type="inferred from homology"/>
<keyword evidence="4" id="KW-1185">Reference proteome</keyword>
<dbReference type="Gene3D" id="3.40.50.1820">
    <property type="entry name" value="alpha/beta hydrolase"/>
    <property type="match status" value="1"/>
</dbReference>
<comment type="similarity">
    <text evidence="1">Belongs to the peptidase S33 family.</text>
</comment>
<dbReference type="PANTHER" id="PTHR21661:SF35">
    <property type="entry name" value="EPOXIDE HYDROLASE"/>
    <property type="match status" value="1"/>
</dbReference>
<dbReference type="InterPro" id="IPR000639">
    <property type="entry name" value="Epox_hydrolase-like"/>
</dbReference>
<gene>
    <name evidence="3" type="ORF">GCM10009576_041580</name>
</gene>
<accession>A0ABN1SB36</accession>
<dbReference type="PANTHER" id="PTHR21661">
    <property type="entry name" value="EPOXIDE HYDROLASE 1-RELATED"/>
    <property type="match status" value="1"/>
</dbReference>
<organism evidence="3 4">
    <name type="scientific">Streptomyces rhizosphaericus</name>
    <dbReference type="NCBI Taxonomy" id="114699"/>
    <lineage>
        <taxon>Bacteria</taxon>
        <taxon>Bacillati</taxon>
        <taxon>Actinomycetota</taxon>
        <taxon>Actinomycetes</taxon>
        <taxon>Kitasatosporales</taxon>
        <taxon>Streptomycetaceae</taxon>
        <taxon>Streptomyces</taxon>
        <taxon>Streptomyces violaceusniger group</taxon>
    </lineage>
</organism>
<evidence type="ECO:0000256" key="2">
    <source>
        <dbReference type="ARBA" id="ARBA00022801"/>
    </source>
</evidence>
<evidence type="ECO:0000256" key="1">
    <source>
        <dbReference type="ARBA" id="ARBA00010088"/>
    </source>
</evidence>
<dbReference type="SUPFAM" id="SSF53474">
    <property type="entry name" value="alpha/beta-Hydrolases"/>
    <property type="match status" value="1"/>
</dbReference>